<accession>A0ABQ4V6Y1</accession>
<keyword evidence="1" id="KW-1133">Transmembrane helix</keyword>
<feature type="domain" description="DUF7159" evidence="2">
    <location>
        <begin position="15"/>
        <end position="102"/>
    </location>
</feature>
<gene>
    <name evidence="3" type="ORF">NGTWS1702_06010</name>
</gene>
<evidence type="ECO:0000259" key="2">
    <source>
        <dbReference type="Pfam" id="PF23717"/>
    </source>
</evidence>
<dbReference type="Proteomes" id="UP001060504">
    <property type="component" value="Unassembled WGS sequence"/>
</dbReference>
<comment type="caution">
    <text evidence="3">The sequence shown here is derived from an EMBL/GenBank/DDBJ whole genome shotgun (WGS) entry which is preliminary data.</text>
</comment>
<dbReference type="Pfam" id="PF23717">
    <property type="entry name" value="DUF7159"/>
    <property type="match status" value="1"/>
</dbReference>
<keyword evidence="1" id="KW-0812">Transmembrane</keyword>
<dbReference type="EMBL" id="BPRH01000661">
    <property type="protein sequence ID" value="GJF10364.1"/>
    <property type="molecule type" value="Genomic_DNA"/>
</dbReference>
<keyword evidence="4" id="KW-1185">Reference proteome</keyword>
<protein>
    <recommendedName>
        <fullName evidence="2">DUF7159 domain-containing protein</fullName>
    </recommendedName>
</protein>
<keyword evidence="1" id="KW-0472">Membrane</keyword>
<reference evidence="3 4" key="1">
    <citation type="submission" date="2021-08" db="EMBL/GenBank/DDBJ databases">
        <title>Draft genome sequence of Mycolicibacterium sp. NGTWS1702 strain.</title>
        <authorList>
            <person name="Matsumoto M."/>
            <person name="Tang B.C.C."/>
            <person name="Machida Y."/>
            <person name="Matoyama H."/>
            <person name="Kishihara T."/>
            <person name="Sato S."/>
            <person name="Kondo I."/>
            <person name="Sano M."/>
            <person name="Kato G."/>
        </authorList>
    </citation>
    <scope>NUCLEOTIDE SEQUENCE [LARGE SCALE GENOMIC DNA]</scope>
    <source>
        <strain evidence="3 4">NGTWSNA01</strain>
    </source>
</reference>
<evidence type="ECO:0000256" key="1">
    <source>
        <dbReference type="SAM" id="Phobius"/>
    </source>
</evidence>
<evidence type="ECO:0000313" key="3">
    <source>
        <dbReference type="EMBL" id="GJF10364.1"/>
    </source>
</evidence>
<organism evidence="3 4">
    <name type="scientific">Mycolicibacterium cyprinidarum</name>
    <dbReference type="NCBI Taxonomy" id="2860311"/>
    <lineage>
        <taxon>Bacteria</taxon>
        <taxon>Bacillati</taxon>
        <taxon>Actinomycetota</taxon>
        <taxon>Actinomycetes</taxon>
        <taxon>Mycobacteriales</taxon>
        <taxon>Mycobacteriaceae</taxon>
        <taxon>Mycolicibacterium</taxon>
    </lineage>
</organism>
<sequence>MAHTSWRRKGFAVGTVVGLSLDSNDVAWVLLDAADGTVLDHDVMELHGDPEIAGAAARSAHSIARACGFEVDRVRITWTDDVTREGVRLRTRLGNPDFTDVAVEVVPLTCARAVVVDPAATGVTARLALAYGAALAVVGRREPTALPDVSQPNRRLPRRGIASAVLGVAAAAVLGLLCLSAGAAPQPEPPMVATAAVGSAPSDTGWTTVSIPSDHAATMERKVVAAPSYIEPPVTAPVPTHAPVRVVAAIAAEPTAAPAEVPHLTEALPLAGPVSGLTDPASLPAPEPDMTEVMNAISALP</sequence>
<name>A0ABQ4V6Y1_9MYCO</name>
<proteinExistence type="predicted"/>
<evidence type="ECO:0000313" key="4">
    <source>
        <dbReference type="Proteomes" id="UP001060504"/>
    </source>
</evidence>
<feature type="transmembrane region" description="Helical" evidence="1">
    <location>
        <begin position="161"/>
        <end position="184"/>
    </location>
</feature>
<dbReference type="InterPro" id="IPR055583">
    <property type="entry name" value="DUF7159"/>
</dbReference>